<dbReference type="Gene3D" id="1.10.510.10">
    <property type="entry name" value="Transferase(Phosphotransferase) domain 1"/>
    <property type="match status" value="1"/>
</dbReference>
<feature type="transmembrane region" description="Helical" evidence="3">
    <location>
        <begin position="748"/>
        <end position="771"/>
    </location>
</feature>
<dbReference type="PANTHER" id="PTHR24362">
    <property type="entry name" value="SERINE/THREONINE-PROTEIN KINASE NEK"/>
    <property type="match status" value="1"/>
</dbReference>
<dbReference type="Proteomes" id="UP000232688">
    <property type="component" value="Unassembled WGS sequence"/>
</dbReference>
<dbReference type="InterPro" id="IPR011009">
    <property type="entry name" value="Kinase-like_dom_sf"/>
</dbReference>
<reference evidence="7 8" key="4">
    <citation type="submission" date="2017-10" db="EMBL/GenBank/DDBJ databases">
        <title>Genome analyses suggest a sexual origin of heterokaryosis in a supposedly ancient asexual fungus.</title>
        <authorList>
            <person name="Corradi N."/>
            <person name="Sedzielewska K."/>
            <person name="Noel J."/>
            <person name="Charron P."/>
            <person name="Farinelli L."/>
            <person name="Marton T."/>
            <person name="Kruger M."/>
            <person name="Pelin A."/>
            <person name="Brachmann A."/>
            <person name="Corradi N."/>
        </authorList>
    </citation>
    <scope>NUCLEOTIDE SEQUENCE [LARGE SCALE GENOMIC DNA]</scope>
    <source>
        <strain evidence="7 8">A1</strain>
    </source>
</reference>
<evidence type="ECO:0000313" key="8">
    <source>
        <dbReference type="Proteomes" id="UP000232688"/>
    </source>
</evidence>
<evidence type="ECO:0000313" key="9">
    <source>
        <dbReference type="Proteomes" id="UP000232722"/>
    </source>
</evidence>
<dbReference type="EMBL" id="LLXH01000036">
    <property type="protein sequence ID" value="PKC74963.1"/>
    <property type="molecule type" value="Genomic_DNA"/>
</dbReference>
<evidence type="ECO:0000256" key="2">
    <source>
        <dbReference type="SAM" id="MobiDB-lite"/>
    </source>
</evidence>
<dbReference type="PROSITE" id="PS50011">
    <property type="entry name" value="PROTEIN_KINASE_DOM"/>
    <property type="match status" value="1"/>
</dbReference>
<gene>
    <name evidence="7" type="ORF">RhiirA1_449370</name>
    <name evidence="6" type="ORF">RhiirA5_417964</name>
</gene>
<feature type="compositionally biased region" description="Basic and acidic residues" evidence="2">
    <location>
        <begin position="849"/>
        <end position="875"/>
    </location>
</feature>
<dbReference type="GO" id="GO:0004672">
    <property type="term" value="F:protein kinase activity"/>
    <property type="evidence" value="ECO:0007669"/>
    <property type="project" value="InterPro"/>
</dbReference>
<reference evidence="6 9" key="2">
    <citation type="submission" date="2017-09" db="EMBL/GenBank/DDBJ databases">
        <title>Extensive intraspecific genome diversity in a model arbuscular mycorrhizal fungus.</title>
        <authorList>
            <person name="Chen E.C."/>
            <person name="Morin E."/>
            <person name="Beaudet D."/>
            <person name="Noel J."/>
            <person name="Ndikumana S."/>
            <person name="Charron P."/>
            <person name="St-Onge C."/>
            <person name="Giorgi J."/>
            <person name="Grigoriev I.V."/>
            <person name="Roux C."/>
            <person name="Martin F.M."/>
            <person name="Corradi N."/>
        </authorList>
    </citation>
    <scope>NUCLEOTIDE SEQUENCE [LARGE SCALE GENOMIC DNA]</scope>
    <source>
        <strain evidence="6 9">A5</strain>
    </source>
</reference>
<name>A0A2N0PLB3_9GLOM</name>
<dbReference type="Proteomes" id="UP000232722">
    <property type="component" value="Unassembled WGS sequence"/>
</dbReference>
<dbReference type="InterPro" id="IPR000719">
    <property type="entry name" value="Prot_kinase_dom"/>
</dbReference>
<feature type="compositionally biased region" description="Polar residues" evidence="2">
    <location>
        <begin position="838"/>
        <end position="848"/>
    </location>
</feature>
<dbReference type="EMBL" id="LLXJ01000622">
    <property type="protein sequence ID" value="PKC07634.1"/>
    <property type="molecule type" value="Genomic_DNA"/>
</dbReference>
<accession>A0A2N0PLB3</accession>
<comment type="caution">
    <text evidence="6">The sequence shown here is derived from an EMBL/GenBank/DDBJ whole genome shotgun (WGS) entry which is preliminary data.</text>
</comment>
<dbReference type="GO" id="GO:0005524">
    <property type="term" value="F:ATP binding"/>
    <property type="evidence" value="ECO:0007669"/>
    <property type="project" value="InterPro"/>
</dbReference>
<keyword evidence="3" id="KW-0812">Transmembrane</keyword>
<feature type="region of interest" description="Disordered" evidence="2">
    <location>
        <begin position="833"/>
        <end position="875"/>
    </location>
</feature>
<organism evidence="6 9">
    <name type="scientific">Rhizophagus irregularis</name>
    <dbReference type="NCBI Taxonomy" id="588596"/>
    <lineage>
        <taxon>Eukaryota</taxon>
        <taxon>Fungi</taxon>
        <taxon>Fungi incertae sedis</taxon>
        <taxon>Mucoromycota</taxon>
        <taxon>Glomeromycotina</taxon>
        <taxon>Glomeromycetes</taxon>
        <taxon>Glomerales</taxon>
        <taxon>Glomeraceae</taxon>
        <taxon>Rhizophagus</taxon>
    </lineage>
</organism>
<evidence type="ECO:0000313" key="6">
    <source>
        <dbReference type="EMBL" id="PKC07634.1"/>
    </source>
</evidence>
<proteinExistence type="predicted"/>
<protein>
    <recommendedName>
        <fullName evidence="5">Protein kinase domain-containing protein</fullName>
    </recommendedName>
</protein>
<dbReference type="SMART" id="SM00220">
    <property type="entry name" value="S_TKc"/>
    <property type="match status" value="1"/>
</dbReference>
<feature type="domain" description="Protein kinase" evidence="5">
    <location>
        <begin position="1027"/>
        <end position="1398"/>
    </location>
</feature>
<feature type="chain" id="PRO_5014562478" description="Protein kinase domain-containing protein" evidence="4">
    <location>
        <begin position="25"/>
        <end position="1466"/>
    </location>
</feature>
<sequence length="1466" mass="167591">MRLFFIFLLSILSIILLVILPVKSSITFEEPQPKILSRPRVLNTNYYDDGTIIVRIVRVNYTTPSQICVEENFTIRIIDPNGTIKGFNLSADELNIQPFNFCLFAKFNPIRFYPVKKNFLFLTYAVAKDVNNSFTYDDWGMIIDLNGEIKSKIRLGASYVNITTNQWLPAQDSVTLNVHRDNGFLRIAPITGTNSMILQQFKVNENGEIQSLAETYMNYTALPIDTVATMDGGYAVIYPDHTPPSTSIPFASYMSIRGFFLQNGESEKQGPFVLYQTQNQISNIILLDCDFTKVGFGQTCILVLNIAPAIDQNTFIKIDFLSTGTVYNITIFQNPADLADFSIQSLPYGGYLLYSTVNNQNDPTTLNLYGYILDDRSNRYDWNISYPTLTNFNGDILILPNNTLAIPQPEIDQIWGLFTTDLYKIEGAHDHGYGNLHILNTIPKIGENIDPSKITSLIIQFYSKVDLSSNRKITILQDGGIIRQTTSISNNNGDFVKFIDDYTIEIKVINSTFNQPNTKYYVLIDDGFVKSKDLQEPIPGIQDNAWNFMTIQQEANNGILDIYKNQVNASNIKGKIRLTAEGTTYFKSFRYDKTKVKEFFDNLKQELAKAIPVSKERIDTNEKYEIDNSVSPEQYILSINIKKAKNERSVNLLASDLNTLIRNKLITVIGTGEYTNYLDEEYGYETIPRWIEENLISLVLTILLNIVLLIIACWKKTFAIFICGNAIEKFVTTILFTSKDANSVENIFTASLFFVTFPFIVNLGFAFKVVIDELMRHDLRKLLEKVRKLKDDLKEDNNSTVKEGNNSTVEEGNNFTVKEDNISTIKEDNISIIEEDNGSTIEESNSSTAKEDNNSTVEDKSKKDNTNEVVDREEKVKELKKVLRDTRKELRKIKGELTEVSNLMKELKVVNELIEKLENPTSTNNVNLTPTNNVNPTPTNNVNPTPTNNVNPTPTNNVNPTPTNNVKDILKKLRGINDLIEKLMQVEDFTEDLIEVCINLNELDKLLNGINELKEVVVHEESRGVNMEESNEINREEPKEVTKFTDELNKIRKLMEGLNEIEKLKGQLNKAVDLMNRLKKKEPMSQNEHTTSENELTTSENKLIINELEKLERFKKELEILESFKRDSVEKLEDQNNMTNVNRNSVWEEVKRWSNIFSNKFISFQKKYEKKAMKVIEGDQPAEKKYRKISKWLRDYKDNQIIVIIFTILAGVDISHLELLGSNLRIKIPSFSFRGLEIRNIDVNFNAELSHAAKHSLFWGDVTNIFIEDISAIIIQPYIKIYISDMGLCGEVGNLDKTKIYGVIPYVAPEVLRGKLYTKAADIYSFGMIMYFVATERQPFDNRAHDCCLTLDIYNGIRPEINEKAIPRCYINLMKNCWDSNPKNRPDATVLSRALSSISINNLYKAEIEEAEKHRILHLSSSKVDRQVNTHPQAIYTSRLLNPFTENLPKYIDDNSECLDCAILDE</sequence>
<feature type="region of interest" description="Disordered" evidence="2">
    <location>
        <begin position="921"/>
        <end position="963"/>
    </location>
</feature>
<feature type="coiled-coil region" evidence="1">
    <location>
        <begin position="1061"/>
        <end position="1121"/>
    </location>
</feature>
<keyword evidence="4" id="KW-0732">Signal</keyword>
<keyword evidence="3" id="KW-0472">Membrane</keyword>
<evidence type="ECO:0000256" key="3">
    <source>
        <dbReference type="SAM" id="Phobius"/>
    </source>
</evidence>
<evidence type="ECO:0000256" key="4">
    <source>
        <dbReference type="SAM" id="SignalP"/>
    </source>
</evidence>
<evidence type="ECO:0000259" key="5">
    <source>
        <dbReference type="PROSITE" id="PS50011"/>
    </source>
</evidence>
<feature type="signal peptide" evidence="4">
    <location>
        <begin position="1"/>
        <end position="24"/>
    </location>
</feature>
<keyword evidence="3" id="KW-1133">Transmembrane helix</keyword>
<dbReference type="Pfam" id="PF00069">
    <property type="entry name" value="Pkinase"/>
    <property type="match status" value="1"/>
</dbReference>
<feature type="coiled-coil region" evidence="1">
    <location>
        <begin position="776"/>
        <end position="803"/>
    </location>
</feature>
<dbReference type="PANTHER" id="PTHR24362:SF309">
    <property type="entry name" value="PROTEIN KINASE DOMAIN-CONTAINING PROTEIN"/>
    <property type="match status" value="1"/>
</dbReference>
<reference evidence="7 8" key="3">
    <citation type="submission" date="2017-10" db="EMBL/GenBank/DDBJ databases">
        <title>Extensive intraspecific genome diversity in a model arbuscular mycorrhizal fungus.</title>
        <authorList>
            <person name="Chen E.C.H."/>
            <person name="Morin E."/>
            <person name="Baudet D."/>
            <person name="Noel J."/>
            <person name="Ndikumana S."/>
            <person name="Charron P."/>
            <person name="St-Onge C."/>
            <person name="Giorgi J."/>
            <person name="Grigoriev I.V."/>
            <person name="Roux C."/>
            <person name="Martin F.M."/>
            <person name="Corradi N."/>
        </authorList>
    </citation>
    <scope>NUCLEOTIDE SEQUENCE [LARGE SCALE GENOMIC DNA]</scope>
    <source>
        <strain evidence="7 8">A1</strain>
    </source>
</reference>
<dbReference type="VEuPathDB" id="FungiDB:RhiirFUN_006342"/>
<feature type="transmembrane region" description="Helical" evidence="3">
    <location>
        <begin position="695"/>
        <end position="713"/>
    </location>
</feature>
<dbReference type="SUPFAM" id="SSF56112">
    <property type="entry name" value="Protein kinase-like (PK-like)"/>
    <property type="match status" value="1"/>
</dbReference>
<evidence type="ECO:0000256" key="1">
    <source>
        <dbReference type="SAM" id="Coils"/>
    </source>
</evidence>
<dbReference type="VEuPathDB" id="FungiDB:FUN_004185"/>
<evidence type="ECO:0000313" key="7">
    <source>
        <dbReference type="EMBL" id="PKC74963.1"/>
    </source>
</evidence>
<dbReference type="VEuPathDB" id="FungiDB:RhiirA1_449370"/>
<reference evidence="6 9" key="1">
    <citation type="submission" date="2016-04" db="EMBL/GenBank/DDBJ databases">
        <title>Genome analyses suggest a sexual origin of heterokaryosis in a supposedly ancient asexual fungus.</title>
        <authorList>
            <person name="Ropars J."/>
            <person name="Sedzielewska K."/>
            <person name="Noel J."/>
            <person name="Charron P."/>
            <person name="Farinelli L."/>
            <person name="Marton T."/>
            <person name="Kruger M."/>
            <person name="Pelin A."/>
            <person name="Brachmann A."/>
            <person name="Corradi N."/>
        </authorList>
    </citation>
    <scope>NUCLEOTIDE SEQUENCE [LARGE SCALE GENOMIC DNA]</scope>
    <source>
        <strain evidence="6 9">A5</strain>
    </source>
</reference>
<keyword evidence="1" id="KW-0175">Coiled coil</keyword>
<dbReference type="VEuPathDB" id="FungiDB:FUN_003829"/>